<dbReference type="InterPro" id="IPR018490">
    <property type="entry name" value="cNMP-bd_dom_sf"/>
</dbReference>
<dbReference type="AlphaFoldDB" id="A0A0T5VGU6"/>
<sequence length="204" mass="24024">MIAVNLSDEDRWKKYNNFSPLVSIFKKFHPLNDEIEKRINQHTFPISYKKNKYLVSPVDRNKFLFLIVKGVVRGFIKDGDNEITTWIAKENEVVGTIRNLWIDGDSDEYLQALEDVDLVAIPHVLSEYLYENFPEANIVGRKMMELYYRSAEERAYLCRISSAEKRYKRFLLSFPDLINRVSLKHIASFLAIRLETLSRIRAKI</sequence>
<dbReference type="SUPFAM" id="SSF51206">
    <property type="entry name" value="cAMP-binding domain-like"/>
    <property type="match status" value="1"/>
</dbReference>
<dbReference type="Gene3D" id="2.60.120.10">
    <property type="entry name" value="Jelly Rolls"/>
    <property type="match status" value="1"/>
</dbReference>
<comment type="caution">
    <text evidence="1">The sequence shown here is derived from an EMBL/GenBank/DDBJ whole genome shotgun (WGS) entry which is preliminary data.</text>
</comment>
<accession>A0A0T5VGU6</accession>
<dbReference type="RefSeq" id="WP_057935324.1">
    <property type="nucleotide sequence ID" value="NZ_LMZQ01000077.1"/>
</dbReference>
<keyword evidence="2" id="KW-1185">Reference proteome</keyword>
<dbReference type="Proteomes" id="UP000051950">
    <property type="component" value="Unassembled WGS sequence"/>
</dbReference>
<evidence type="ECO:0008006" key="3">
    <source>
        <dbReference type="Google" id="ProtNLM"/>
    </source>
</evidence>
<dbReference type="OrthoDB" id="752588at2"/>
<name>A0A0T5VGU6_9SPHI</name>
<dbReference type="InterPro" id="IPR014710">
    <property type="entry name" value="RmlC-like_jellyroll"/>
</dbReference>
<evidence type="ECO:0000313" key="1">
    <source>
        <dbReference type="EMBL" id="KRT12993.1"/>
    </source>
</evidence>
<proteinExistence type="predicted"/>
<organism evidence="1 2">
    <name type="scientific">Pedobacter ginsenosidimutans</name>
    <dbReference type="NCBI Taxonomy" id="687842"/>
    <lineage>
        <taxon>Bacteria</taxon>
        <taxon>Pseudomonadati</taxon>
        <taxon>Bacteroidota</taxon>
        <taxon>Sphingobacteriia</taxon>
        <taxon>Sphingobacteriales</taxon>
        <taxon>Sphingobacteriaceae</taxon>
        <taxon>Pedobacter</taxon>
    </lineage>
</organism>
<protein>
    <recommendedName>
        <fullName evidence="3">Crp/Fnr family transcriptional regulator</fullName>
    </recommendedName>
</protein>
<dbReference type="STRING" id="687842.ASU31_26955"/>
<evidence type="ECO:0000313" key="2">
    <source>
        <dbReference type="Proteomes" id="UP000051950"/>
    </source>
</evidence>
<reference evidence="1 2" key="1">
    <citation type="submission" date="2015-11" db="EMBL/GenBank/DDBJ databases">
        <title>Sequence of Pedobacter ginsenosidimutans.</title>
        <authorList>
            <person name="Carson E."/>
            <person name="Keyser V."/>
            <person name="Newman J."/>
            <person name="Miller J."/>
        </authorList>
    </citation>
    <scope>NUCLEOTIDE SEQUENCE [LARGE SCALE GENOMIC DNA]</scope>
    <source>
        <strain evidence="1 2">KACC 14530</strain>
    </source>
</reference>
<dbReference type="EMBL" id="LMZQ01000077">
    <property type="protein sequence ID" value="KRT12993.1"/>
    <property type="molecule type" value="Genomic_DNA"/>
</dbReference>
<gene>
    <name evidence="1" type="ORF">ASU31_26955</name>
</gene>